<protein>
    <submittedName>
        <fullName evidence="2">Uncharacterized protein</fullName>
    </submittedName>
</protein>
<dbReference type="EMBL" id="BPLR01019710">
    <property type="protein sequence ID" value="GIX71024.1"/>
    <property type="molecule type" value="Genomic_DNA"/>
</dbReference>
<sequence>MTHISEDTHVYVSYDTHLSDYSVSKEAQKILWSGKCGGILTNLACPILTKFEAWKTEVGGGGSQRDRVNSPVKQSESDNRKDTQPLAETGSLTMRRMSLALLRRGRNTEYLILTECVFRIPYTGLV</sequence>
<comment type="caution">
    <text evidence="2">The sequence shown here is derived from an EMBL/GenBank/DDBJ whole genome shotgun (WGS) entry which is preliminary data.</text>
</comment>
<name>A0AAV4MJP4_CAEEX</name>
<dbReference type="Proteomes" id="UP001054945">
    <property type="component" value="Unassembled WGS sequence"/>
</dbReference>
<accession>A0AAV4MJP4</accession>
<feature type="region of interest" description="Disordered" evidence="1">
    <location>
        <begin position="57"/>
        <end position="91"/>
    </location>
</feature>
<evidence type="ECO:0000313" key="2">
    <source>
        <dbReference type="EMBL" id="GIX71024.1"/>
    </source>
</evidence>
<evidence type="ECO:0000313" key="3">
    <source>
        <dbReference type="Proteomes" id="UP001054945"/>
    </source>
</evidence>
<proteinExistence type="predicted"/>
<evidence type="ECO:0000256" key="1">
    <source>
        <dbReference type="SAM" id="MobiDB-lite"/>
    </source>
</evidence>
<gene>
    <name evidence="2" type="ORF">CEXT_556591</name>
</gene>
<dbReference type="AlphaFoldDB" id="A0AAV4MJP4"/>
<keyword evidence="3" id="KW-1185">Reference proteome</keyword>
<reference evidence="2 3" key="1">
    <citation type="submission" date="2021-06" db="EMBL/GenBank/DDBJ databases">
        <title>Caerostris extrusa draft genome.</title>
        <authorList>
            <person name="Kono N."/>
            <person name="Arakawa K."/>
        </authorList>
    </citation>
    <scope>NUCLEOTIDE SEQUENCE [LARGE SCALE GENOMIC DNA]</scope>
</reference>
<organism evidence="2 3">
    <name type="scientific">Caerostris extrusa</name>
    <name type="common">Bark spider</name>
    <name type="synonym">Caerostris bankana</name>
    <dbReference type="NCBI Taxonomy" id="172846"/>
    <lineage>
        <taxon>Eukaryota</taxon>
        <taxon>Metazoa</taxon>
        <taxon>Ecdysozoa</taxon>
        <taxon>Arthropoda</taxon>
        <taxon>Chelicerata</taxon>
        <taxon>Arachnida</taxon>
        <taxon>Araneae</taxon>
        <taxon>Araneomorphae</taxon>
        <taxon>Entelegynae</taxon>
        <taxon>Araneoidea</taxon>
        <taxon>Araneidae</taxon>
        <taxon>Caerostris</taxon>
    </lineage>
</organism>